<accession>A0A165CSL6</accession>
<reference evidence="1 2" key="1">
    <citation type="journal article" date="2016" name="Mol. Biol. Evol.">
        <title>Comparative Genomics of Early-Diverging Mushroom-Forming Fungi Provides Insights into the Origins of Lignocellulose Decay Capabilities.</title>
        <authorList>
            <person name="Nagy L.G."/>
            <person name="Riley R."/>
            <person name="Tritt A."/>
            <person name="Adam C."/>
            <person name="Daum C."/>
            <person name="Floudas D."/>
            <person name="Sun H."/>
            <person name="Yadav J.S."/>
            <person name="Pangilinan J."/>
            <person name="Larsson K.H."/>
            <person name="Matsuura K."/>
            <person name="Barry K."/>
            <person name="Labutti K."/>
            <person name="Kuo R."/>
            <person name="Ohm R.A."/>
            <person name="Bhattacharya S.S."/>
            <person name="Shirouzu T."/>
            <person name="Yoshinaga Y."/>
            <person name="Martin F.M."/>
            <person name="Grigoriev I.V."/>
            <person name="Hibbett D.S."/>
        </authorList>
    </citation>
    <scope>NUCLEOTIDE SEQUENCE [LARGE SCALE GENOMIC DNA]</scope>
    <source>
        <strain evidence="1 2">HHB12029</strain>
    </source>
</reference>
<dbReference type="InParanoid" id="A0A165CSL6"/>
<dbReference type="OrthoDB" id="3149405at2759"/>
<feature type="non-terminal residue" evidence="1">
    <location>
        <position position="202"/>
    </location>
</feature>
<evidence type="ECO:0000313" key="1">
    <source>
        <dbReference type="EMBL" id="KZV83034.1"/>
    </source>
</evidence>
<dbReference type="Proteomes" id="UP000077266">
    <property type="component" value="Unassembled WGS sequence"/>
</dbReference>
<dbReference type="EMBL" id="KV426292">
    <property type="protein sequence ID" value="KZV83034.1"/>
    <property type="molecule type" value="Genomic_DNA"/>
</dbReference>
<evidence type="ECO:0000313" key="2">
    <source>
        <dbReference type="Proteomes" id="UP000077266"/>
    </source>
</evidence>
<proteinExistence type="predicted"/>
<sequence>MSSLRMEPHYSKDRKRWNQAWERSLKSKFALRRNYIDAILDLPGAALPMELLTSSAHLVTMQSSRDELVNLERDLTSYLNNHTGFEGAWQAAGAARREELILEGLVRSCDAVADMEDRRVNCPESCLDFLQRDNGRGFIDLANALSDPPEPEPRIVPHPAYDALIGVGDATKRTPAHKVLARMKTITRNFFLAMMVWNTVLA</sequence>
<gene>
    <name evidence="1" type="ORF">EXIGLDRAFT_777973</name>
</gene>
<organism evidence="1 2">
    <name type="scientific">Exidia glandulosa HHB12029</name>
    <dbReference type="NCBI Taxonomy" id="1314781"/>
    <lineage>
        <taxon>Eukaryota</taxon>
        <taxon>Fungi</taxon>
        <taxon>Dikarya</taxon>
        <taxon>Basidiomycota</taxon>
        <taxon>Agaricomycotina</taxon>
        <taxon>Agaricomycetes</taxon>
        <taxon>Auriculariales</taxon>
        <taxon>Exidiaceae</taxon>
        <taxon>Exidia</taxon>
    </lineage>
</organism>
<name>A0A165CSL6_EXIGL</name>
<protein>
    <submittedName>
        <fullName evidence="1">Uncharacterized protein</fullName>
    </submittedName>
</protein>
<dbReference type="AlphaFoldDB" id="A0A165CSL6"/>
<keyword evidence="2" id="KW-1185">Reference proteome</keyword>